<dbReference type="InterPro" id="IPR011333">
    <property type="entry name" value="SKP1/BTB/POZ_sf"/>
</dbReference>
<dbReference type="Pfam" id="PF00651">
    <property type="entry name" value="BTB"/>
    <property type="match status" value="2"/>
</dbReference>
<dbReference type="Proteomes" id="UP001328107">
    <property type="component" value="Unassembled WGS sequence"/>
</dbReference>
<feature type="non-terminal residue" evidence="2">
    <location>
        <position position="1"/>
    </location>
</feature>
<dbReference type="PROSITE" id="PS50097">
    <property type="entry name" value="BTB"/>
    <property type="match status" value="2"/>
</dbReference>
<feature type="domain" description="BTB" evidence="1">
    <location>
        <begin position="1"/>
        <end position="43"/>
    </location>
</feature>
<name>A0AAN5I6X3_9BILA</name>
<proteinExistence type="predicted"/>
<evidence type="ECO:0000313" key="2">
    <source>
        <dbReference type="EMBL" id="GMR54643.1"/>
    </source>
</evidence>
<sequence length="263" mass="30447">FSSLFFGFFLEKGKKEVKLEDVAYEEFIELLHIIYPSRKKITDESYEFLLKIGDRFDIAFVIDRVEDFLIKSTTISLDKKRELAEQYRLARLGVMDFSDSSDNRSDVSLIVGGMAIHVNKQYLGMYSPVFHRLFFDNSDDREKNEFELEGVDYKDFIDLLHVIYPSKKAPEGSAEGLLKLAKRFDIGCVTEQAEASLIASRTISILEKLRISEQYKLFRLQDHCFSELTAHCHFEAVKRSSVYKILSDATKAALFEQMVKKIK</sequence>
<dbReference type="PANTHER" id="PTHR47022:SF1">
    <property type="entry name" value="BTB AND MATH DOMAIN-CONTAINING PROTEIN 36-RELATED"/>
    <property type="match status" value="1"/>
</dbReference>
<dbReference type="EMBL" id="BTRK01000005">
    <property type="protein sequence ID" value="GMR54643.1"/>
    <property type="molecule type" value="Genomic_DNA"/>
</dbReference>
<dbReference type="InterPro" id="IPR000210">
    <property type="entry name" value="BTB/POZ_dom"/>
</dbReference>
<feature type="domain" description="BTB" evidence="1">
    <location>
        <begin position="105"/>
        <end position="167"/>
    </location>
</feature>
<organism evidence="2 3">
    <name type="scientific">Pristionchus mayeri</name>
    <dbReference type="NCBI Taxonomy" id="1317129"/>
    <lineage>
        <taxon>Eukaryota</taxon>
        <taxon>Metazoa</taxon>
        <taxon>Ecdysozoa</taxon>
        <taxon>Nematoda</taxon>
        <taxon>Chromadorea</taxon>
        <taxon>Rhabditida</taxon>
        <taxon>Rhabditina</taxon>
        <taxon>Diplogasteromorpha</taxon>
        <taxon>Diplogasteroidea</taxon>
        <taxon>Neodiplogasteridae</taxon>
        <taxon>Pristionchus</taxon>
    </lineage>
</organism>
<reference evidence="3" key="1">
    <citation type="submission" date="2022-10" db="EMBL/GenBank/DDBJ databases">
        <title>Genome assembly of Pristionchus species.</title>
        <authorList>
            <person name="Yoshida K."/>
            <person name="Sommer R.J."/>
        </authorList>
    </citation>
    <scope>NUCLEOTIDE SEQUENCE [LARGE SCALE GENOMIC DNA]</scope>
    <source>
        <strain evidence="3">RS5460</strain>
    </source>
</reference>
<dbReference type="SMART" id="SM00225">
    <property type="entry name" value="BTB"/>
    <property type="match status" value="2"/>
</dbReference>
<dbReference type="SUPFAM" id="SSF54695">
    <property type="entry name" value="POZ domain"/>
    <property type="match status" value="2"/>
</dbReference>
<accession>A0AAN5I6X3</accession>
<dbReference type="AlphaFoldDB" id="A0AAN5I6X3"/>
<evidence type="ECO:0000259" key="1">
    <source>
        <dbReference type="PROSITE" id="PS50097"/>
    </source>
</evidence>
<dbReference type="Gene3D" id="3.30.710.10">
    <property type="entry name" value="Potassium Channel Kv1.1, Chain A"/>
    <property type="match status" value="2"/>
</dbReference>
<dbReference type="PANTHER" id="PTHR47022">
    <property type="entry name" value="BTB AND MATH DOMAIN-CONTAINING PROTEIN 36-RELATED"/>
    <property type="match status" value="1"/>
</dbReference>
<evidence type="ECO:0000313" key="3">
    <source>
        <dbReference type="Proteomes" id="UP001328107"/>
    </source>
</evidence>
<keyword evidence="3" id="KW-1185">Reference proteome</keyword>
<protein>
    <recommendedName>
        <fullName evidence="1">BTB domain-containing protein</fullName>
    </recommendedName>
</protein>
<dbReference type="CDD" id="cd18186">
    <property type="entry name" value="BTB_POZ_ZBTB_KLHL-like"/>
    <property type="match status" value="1"/>
</dbReference>
<gene>
    <name evidence="2" type="ORF">PMAYCL1PPCAC_24838</name>
</gene>
<comment type="caution">
    <text evidence="2">The sequence shown here is derived from an EMBL/GenBank/DDBJ whole genome shotgun (WGS) entry which is preliminary data.</text>
</comment>